<accession>A0ABM8Q8E3</accession>
<gene>
    <name evidence="7" type="primary">ttrB</name>
    <name evidence="7" type="ORF">LMG8286_01704</name>
</gene>
<dbReference type="InterPro" id="IPR006311">
    <property type="entry name" value="TAT_signal"/>
</dbReference>
<evidence type="ECO:0000256" key="1">
    <source>
        <dbReference type="ARBA" id="ARBA00022485"/>
    </source>
</evidence>
<evidence type="ECO:0000259" key="6">
    <source>
        <dbReference type="PROSITE" id="PS51379"/>
    </source>
</evidence>
<name>A0ABM8Q8E3_9BACT</name>
<sequence length="240" mass="26128">MNSTCSSRRSFLAMAGTFVAATALKAAPSKFAKTKGERYAMVIDLTRCVGCQSCTLNCSMENDTPAGGFRTIVSEYEAATKDKKRGFIASLPRLCNHCEKPACIDVCPTGSSCQQNNGIVKINTAECIGCMQCVDACPYGARFLNEEILKVDKCTFCDHRLRAGLLPSCVETCVGGSRIIGDLNDENSTIRKFLATHKTMVLDSPKNTHPQVFYYGVSEILAMNNEAKAAKNGYKKVISW</sequence>
<feature type="signal peptide" evidence="5">
    <location>
        <begin position="1"/>
        <end position="26"/>
    </location>
</feature>
<dbReference type="PANTHER" id="PTHR43177:SF9">
    <property type="entry name" value="PROTEIN NRFC"/>
    <property type="match status" value="1"/>
</dbReference>
<dbReference type="Pfam" id="PF12800">
    <property type="entry name" value="Fer4_4"/>
    <property type="match status" value="1"/>
</dbReference>
<dbReference type="PANTHER" id="PTHR43177">
    <property type="entry name" value="PROTEIN NRFC"/>
    <property type="match status" value="1"/>
</dbReference>
<evidence type="ECO:0000313" key="8">
    <source>
        <dbReference type="Proteomes" id="UP000789359"/>
    </source>
</evidence>
<reference evidence="7 8" key="1">
    <citation type="submission" date="2020-11" db="EMBL/GenBank/DDBJ databases">
        <authorList>
            <person name="Peeters C."/>
        </authorList>
    </citation>
    <scope>NUCLEOTIDE SEQUENCE [LARGE SCALE GENOMIC DNA]</scope>
    <source>
        <strain evidence="7 8">LMG 8286</strain>
    </source>
</reference>
<protein>
    <submittedName>
        <fullName evidence="7">Tetrathionate reductase subunit B</fullName>
    </submittedName>
</protein>
<dbReference type="InterPro" id="IPR017896">
    <property type="entry name" value="4Fe4S_Fe-S-bd"/>
</dbReference>
<keyword evidence="4" id="KW-0411">Iron-sulfur</keyword>
<feature type="domain" description="4Fe-4S ferredoxin-type" evidence="6">
    <location>
        <begin position="118"/>
        <end position="147"/>
    </location>
</feature>
<dbReference type="Pfam" id="PF13247">
    <property type="entry name" value="Fer4_11"/>
    <property type="match status" value="1"/>
</dbReference>
<dbReference type="InterPro" id="IPR017900">
    <property type="entry name" value="4Fe4S_Fe_S_CS"/>
</dbReference>
<dbReference type="SUPFAM" id="SSF54862">
    <property type="entry name" value="4Fe-4S ferredoxins"/>
    <property type="match status" value="1"/>
</dbReference>
<keyword evidence="5" id="KW-0732">Signal</keyword>
<keyword evidence="8" id="KW-1185">Reference proteome</keyword>
<evidence type="ECO:0000256" key="2">
    <source>
        <dbReference type="ARBA" id="ARBA00022723"/>
    </source>
</evidence>
<comment type="caution">
    <text evidence="7">The sequence shown here is derived from an EMBL/GenBank/DDBJ whole genome shotgun (WGS) entry which is preliminary data.</text>
</comment>
<dbReference type="PROSITE" id="PS51379">
    <property type="entry name" value="4FE4S_FER_2"/>
    <property type="match status" value="2"/>
</dbReference>
<evidence type="ECO:0000256" key="5">
    <source>
        <dbReference type="SAM" id="SignalP"/>
    </source>
</evidence>
<dbReference type="Gene3D" id="3.30.70.20">
    <property type="match status" value="2"/>
</dbReference>
<dbReference type="Proteomes" id="UP000789359">
    <property type="component" value="Unassembled WGS sequence"/>
</dbReference>
<feature type="domain" description="4Fe-4S ferredoxin-type" evidence="6">
    <location>
        <begin position="39"/>
        <end position="68"/>
    </location>
</feature>
<organism evidence="7 8">
    <name type="scientific">Campylobacter suis</name>
    <dbReference type="NCBI Taxonomy" id="2790657"/>
    <lineage>
        <taxon>Bacteria</taxon>
        <taxon>Pseudomonadati</taxon>
        <taxon>Campylobacterota</taxon>
        <taxon>Epsilonproteobacteria</taxon>
        <taxon>Campylobacterales</taxon>
        <taxon>Campylobacteraceae</taxon>
        <taxon>Campylobacter</taxon>
    </lineage>
</organism>
<keyword evidence="2" id="KW-0479">Metal-binding</keyword>
<dbReference type="EMBL" id="CAJHOE010000007">
    <property type="protein sequence ID" value="CAD7289228.1"/>
    <property type="molecule type" value="Genomic_DNA"/>
</dbReference>
<evidence type="ECO:0000313" key="7">
    <source>
        <dbReference type="EMBL" id="CAD7289228.1"/>
    </source>
</evidence>
<feature type="chain" id="PRO_5047197987" evidence="5">
    <location>
        <begin position="27"/>
        <end position="240"/>
    </location>
</feature>
<evidence type="ECO:0000256" key="4">
    <source>
        <dbReference type="ARBA" id="ARBA00023014"/>
    </source>
</evidence>
<dbReference type="RefSeq" id="WP_230057443.1">
    <property type="nucleotide sequence ID" value="NZ_CAJHOE010000007.1"/>
</dbReference>
<dbReference type="CDD" id="cd10551">
    <property type="entry name" value="PsrB"/>
    <property type="match status" value="1"/>
</dbReference>
<dbReference type="PROSITE" id="PS51318">
    <property type="entry name" value="TAT"/>
    <property type="match status" value="1"/>
</dbReference>
<evidence type="ECO:0000256" key="3">
    <source>
        <dbReference type="ARBA" id="ARBA00023004"/>
    </source>
</evidence>
<keyword evidence="1" id="KW-0004">4Fe-4S</keyword>
<keyword evidence="3" id="KW-0408">Iron</keyword>
<dbReference type="PROSITE" id="PS00198">
    <property type="entry name" value="4FE4S_FER_1"/>
    <property type="match status" value="1"/>
</dbReference>
<proteinExistence type="predicted"/>
<dbReference type="InterPro" id="IPR050954">
    <property type="entry name" value="ET_IronSulfur_Cluster-Binding"/>
</dbReference>